<feature type="compositionally biased region" description="Polar residues" evidence="1">
    <location>
        <begin position="41"/>
        <end position="56"/>
    </location>
</feature>
<dbReference type="EMBL" id="CP043538">
    <property type="protein sequence ID" value="QGY03701.1"/>
    <property type="molecule type" value="Genomic_DNA"/>
</dbReference>
<dbReference type="Proteomes" id="UP000012488">
    <property type="component" value="Chromosome"/>
</dbReference>
<gene>
    <name evidence="3" type="ORF">MMSR116_18720</name>
</gene>
<feature type="compositionally biased region" description="Low complexity" evidence="1">
    <location>
        <begin position="58"/>
        <end position="70"/>
    </location>
</feature>
<reference evidence="3 4" key="1">
    <citation type="journal article" date="2012" name="Genet. Mol. Biol.">
        <title>Analysis of 16S rRNA and mxaF genes revealing insights into Methylobacterium niche-specific plant association.</title>
        <authorList>
            <person name="Dourado M.N."/>
            <person name="Andreote F.D."/>
            <person name="Dini-Andreote F."/>
            <person name="Conti R."/>
            <person name="Araujo J.M."/>
            <person name="Araujo W.L."/>
        </authorList>
    </citation>
    <scope>NUCLEOTIDE SEQUENCE [LARGE SCALE GENOMIC DNA]</scope>
    <source>
        <strain evidence="3 4">SR1.6/6</strain>
    </source>
</reference>
<evidence type="ECO:0000313" key="4">
    <source>
        <dbReference type="Proteomes" id="UP000012488"/>
    </source>
</evidence>
<feature type="signal peptide" evidence="2">
    <location>
        <begin position="1"/>
        <end position="25"/>
    </location>
</feature>
<feature type="compositionally biased region" description="Basic and acidic residues" evidence="1">
    <location>
        <begin position="71"/>
        <end position="89"/>
    </location>
</feature>
<organism evidence="3 4">
    <name type="scientific">Methylobacterium mesophilicum SR1.6/6</name>
    <dbReference type="NCBI Taxonomy" id="908290"/>
    <lineage>
        <taxon>Bacteria</taxon>
        <taxon>Pseudomonadati</taxon>
        <taxon>Pseudomonadota</taxon>
        <taxon>Alphaproteobacteria</taxon>
        <taxon>Hyphomicrobiales</taxon>
        <taxon>Methylobacteriaceae</taxon>
        <taxon>Methylobacterium</taxon>
    </lineage>
</organism>
<accession>A0A6B9FM59</accession>
<dbReference type="AlphaFoldDB" id="A0A6B9FM59"/>
<evidence type="ECO:0000313" key="3">
    <source>
        <dbReference type="EMBL" id="QGY03701.1"/>
    </source>
</evidence>
<protein>
    <submittedName>
        <fullName evidence="3">Uncharacterized protein</fullName>
    </submittedName>
</protein>
<evidence type="ECO:0000256" key="1">
    <source>
        <dbReference type="SAM" id="MobiDB-lite"/>
    </source>
</evidence>
<name>A0A6B9FM59_9HYPH</name>
<dbReference type="KEGG" id="mmes:MMSR116_18720"/>
<dbReference type="RefSeq" id="WP_039894968.1">
    <property type="nucleotide sequence ID" value="NZ_CP043538.1"/>
</dbReference>
<feature type="chain" id="PRO_5025617042" evidence="2">
    <location>
        <begin position="26"/>
        <end position="89"/>
    </location>
</feature>
<reference evidence="3 4" key="2">
    <citation type="journal article" date="2013" name="Genome Announc.">
        <title>Draft Genome Sequence of Methylobacterium mesophilicum Strain SR1.6/6, Isolated from Citrus sinensis.</title>
        <authorList>
            <person name="Marinho Almeida D."/>
            <person name="Dini-Andreote F."/>
            <person name="Camargo Neves A.A."/>
            <person name="Juca Ramos R.T."/>
            <person name="Andreote F.D."/>
            <person name="Carneiro A.R."/>
            <person name="Oliveira de Souza Lima A."/>
            <person name="Caracciolo Gomes de Sa P.H."/>
            <person name="Ribeiro Barbosa M.S."/>
            <person name="Araujo W.L."/>
            <person name="Silva A."/>
        </authorList>
    </citation>
    <scope>NUCLEOTIDE SEQUENCE [LARGE SCALE GENOMIC DNA]</scope>
    <source>
        <strain evidence="3 4">SR1.6/6</strain>
    </source>
</reference>
<feature type="region of interest" description="Disordered" evidence="1">
    <location>
        <begin position="21"/>
        <end position="89"/>
    </location>
</feature>
<evidence type="ECO:0000256" key="2">
    <source>
        <dbReference type="SAM" id="SignalP"/>
    </source>
</evidence>
<keyword evidence="2" id="KW-0732">Signal</keyword>
<sequence length="89" mass="9333">MMRPRRFRTWSLALLVAALSGAAQAQPRPGDALPPDAAATPGTNNSTVGSTGQTPNVAYPQAPAATPAAEGADRARPPTEREKEEQKLR</sequence>
<proteinExistence type="predicted"/>